<feature type="domain" description="Gamma tubulin complex component C-terminal" evidence="7">
    <location>
        <begin position="158"/>
        <end position="490"/>
    </location>
</feature>
<dbReference type="GeneID" id="25987923"/>
<comment type="caution">
    <text evidence="9">The sequence shown here is derived from an EMBL/GenBank/DDBJ whole genome shotgun (WGS) entry which is preliminary data.</text>
</comment>
<dbReference type="Gene3D" id="1.20.120.1900">
    <property type="entry name" value="Gamma-tubulin complex, C-terminal domain"/>
    <property type="match status" value="1"/>
</dbReference>
<feature type="domain" description="Gamma tubulin complex component protein N-terminal" evidence="8">
    <location>
        <begin position="1"/>
        <end position="155"/>
    </location>
</feature>
<dbReference type="GO" id="GO:0051011">
    <property type="term" value="F:microtubule minus-end binding"/>
    <property type="evidence" value="ECO:0007669"/>
    <property type="project" value="TreeGrafter"/>
</dbReference>
<dbReference type="OrthoDB" id="2192946at2759"/>
<sequence length="497" mass="56496">MLLRWISTGKLSDPYDEFMVKESGHITKGALESDYTDEYWDRRYTLRDGSSLASSSKVQGAKAPSLGAAPNPRQGTNRLPGGACIPAFLQPWKHKILLAGKYLNVMRECGIDVKKDDEEAGSDQPIVMNEPKFYKRIEDAYIYANRTLLKLLVEEQELIPHLRSLKHFFFADQSDFLTNFLDLAHSDLTKKSAKQVSIVKLQSLLDLAVRNPASSSSNDPYKDNLKVTMASQGLYDWLLKIVTHTSSLEDGELDFALSGDTGAKDKELLGIDAVTFDYQVKFPLSLVISRKAITRYQLLFRFLVHLHHLEAGLSGMWLEHKTPLWGPTGNGDMDAWARRIFALRARMLAFVRHMLAYATGEVLESNWRALEAQLAKVQTVDQLMRDHVDFLDTCLKQCMLTNSKLLSVYSKLMRTISSFIAYHDRNFVAEMEAFRKDPVRGNDAGKVEHRWNQLKKFELHFTHNTNLHLDAVTYNAGSENVALLALVTRLHQTTLRR</sequence>
<dbReference type="GO" id="GO:0043015">
    <property type="term" value="F:gamma-tubulin binding"/>
    <property type="evidence" value="ECO:0007669"/>
    <property type="project" value="InterPro"/>
</dbReference>
<dbReference type="GO" id="GO:0031122">
    <property type="term" value="P:cytoplasmic microtubule organization"/>
    <property type="evidence" value="ECO:0007669"/>
    <property type="project" value="TreeGrafter"/>
</dbReference>
<accession>J6EQT5</accession>
<feature type="region of interest" description="Disordered" evidence="6">
    <location>
        <begin position="55"/>
        <end position="75"/>
    </location>
</feature>
<dbReference type="InterPro" id="IPR041470">
    <property type="entry name" value="GCP_N"/>
</dbReference>
<dbReference type="VEuPathDB" id="FungiDB:A1Q1_04410"/>
<keyword evidence="3 5" id="KW-0493">Microtubule</keyword>
<dbReference type="GO" id="GO:0044732">
    <property type="term" value="C:mitotic spindle pole body"/>
    <property type="evidence" value="ECO:0007669"/>
    <property type="project" value="TreeGrafter"/>
</dbReference>
<dbReference type="PANTHER" id="PTHR19302">
    <property type="entry name" value="GAMMA TUBULIN COMPLEX PROTEIN"/>
    <property type="match status" value="1"/>
</dbReference>
<evidence type="ECO:0000256" key="6">
    <source>
        <dbReference type="SAM" id="MobiDB-lite"/>
    </source>
</evidence>
<evidence type="ECO:0000313" key="10">
    <source>
        <dbReference type="Proteomes" id="UP000002748"/>
    </source>
</evidence>
<dbReference type="AlphaFoldDB" id="J6EQT5"/>
<evidence type="ECO:0000259" key="8">
    <source>
        <dbReference type="Pfam" id="PF17681"/>
    </source>
</evidence>
<dbReference type="InterPro" id="IPR040457">
    <property type="entry name" value="GCP_C"/>
</dbReference>
<evidence type="ECO:0000313" key="9">
    <source>
        <dbReference type="EMBL" id="EJT46859.1"/>
    </source>
</evidence>
<organism evidence="9 10">
    <name type="scientific">Trichosporon asahii var. asahii (strain ATCC 90039 / CBS 2479 / JCM 2466 / KCTC 7840 / NBRC 103889/ NCYC 2677 / UAMH 7654)</name>
    <name type="common">Yeast</name>
    <dbReference type="NCBI Taxonomy" id="1186058"/>
    <lineage>
        <taxon>Eukaryota</taxon>
        <taxon>Fungi</taxon>
        <taxon>Dikarya</taxon>
        <taxon>Basidiomycota</taxon>
        <taxon>Agaricomycotina</taxon>
        <taxon>Tremellomycetes</taxon>
        <taxon>Trichosporonales</taxon>
        <taxon>Trichosporonaceae</taxon>
        <taxon>Trichosporon</taxon>
    </lineage>
</organism>
<dbReference type="PANTHER" id="PTHR19302:SF13">
    <property type="entry name" value="GAMMA-TUBULIN COMPLEX COMPONENT 2"/>
    <property type="match status" value="1"/>
</dbReference>
<dbReference type="HOGENOM" id="CLU_007738_3_0_1"/>
<dbReference type="GO" id="GO:0007020">
    <property type="term" value="P:microtubule nucleation"/>
    <property type="evidence" value="ECO:0007669"/>
    <property type="project" value="InterPro"/>
</dbReference>
<proteinExistence type="inferred from homology"/>
<dbReference type="Pfam" id="PF04130">
    <property type="entry name" value="GCP_C_terminal"/>
    <property type="match status" value="1"/>
</dbReference>
<evidence type="ECO:0000256" key="5">
    <source>
        <dbReference type="RuleBase" id="RU363050"/>
    </source>
</evidence>
<dbReference type="KEGG" id="tasa:A1Q1_04410"/>
<comment type="subcellular location">
    <subcellularLocation>
        <location evidence="5">Cytoplasm</location>
        <location evidence="5">Cytoskeleton</location>
        <location evidence="5">Microtubule organizing center</location>
    </subcellularLocation>
</comment>
<evidence type="ECO:0000256" key="4">
    <source>
        <dbReference type="ARBA" id="ARBA00023212"/>
    </source>
</evidence>
<dbReference type="GO" id="GO:0000278">
    <property type="term" value="P:mitotic cell cycle"/>
    <property type="evidence" value="ECO:0007669"/>
    <property type="project" value="TreeGrafter"/>
</dbReference>
<protein>
    <recommendedName>
        <fullName evidence="5">Spindle pole body component</fullName>
    </recommendedName>
</protein>
<comment type="similarity">
    <text evidence="1 5">Belongs to the TUBGCP family.</text>
</comment>
<keyword evidence="4 5" id="KW-0206">Cytoskeleton</keyword>
<keyword evidence="2 5" id="KW-0963">Cytoplasm</keyword>
<reference evidence="9 10" key="1">
    <citation type="journal article" date="2012" name="Eukaryot. Cell">
        <title>Draft genome sequence of CBS 2479, the standard type strain of Trichosporon asahii.</title>
        <authorList>
            <person name="Yang R.Y."/>
            <person name="Li H.T."/>
            <person name="Zhu H."/>
            <person name="Zhou G.P."/>
            <person name="Wang M."/>
            <person name="Wang L."/>
        </authorList>
    </citation>
    <scope>NUCLEOTIDE SEQUENCE [LARGE SCALE GENOMIC DNA]</scope>
    <source>
        <strain evidence="10">ATCC 90039 / CBS 2479 / JCM 2466 / KCTC 7840 / NCYC 2677 / UAMH 7654</strain>
    </source>
</reference>
<dbReference type="FunFam" id="1.20.120.1900:FF:000011">
    <property type="entry name" value="Spindle pole body component"/>
    <property type="match status" value="1"/>
</dbReference>
<evidence type="ECO:0000259" key="7">
    <source>
        <dbReference type="Pfam" id="PF04130"/>
    </source>
</evidence>
<dbReference type="GO" id="GO:0005874">
    <property type="term" value="C:microtubule"/>
    <property type="evidence" value="ECO:0007669"/>
    <property type="project" value="UniProtKB-KW"/>
</dbReference>
<dbReference type="GO" id="GO:0000930">
    <property type="term" value="C:gamma-tubulin complex"/>
    <property type="evidence" value="ECO:0007669"/>
    <property type="project" value="TreeGrafter"/>
</dbReference>
<name>J6EQT5_TRIAS</name>
<dbReference type="EMBL" id="ALBS01000274">
    <property type="protein sequence ID" value="EJT46859.1"/>
    <property type="molecule type" value="Genomic_DNA"/>
</dbReference>
<evidence type="ECO:0000256" key="2">
    <source>
        <dbReference type="ARBA" id="ARBA00022490"/>
    </source>
</evidence>
<dbReference type="GO" id="GO:0000922">
    <property type="term" value="C:spindle pole"/>
    <property type="evidence" value="ECO:0007669"/>
    <property type="project" value="InterPro"/>
</dbReference>
<dbReference type="GO" id="GO:0051225">
    <property type="term" value="P:spindle assembly"/>
    <property type="evidence" value="ECO:0007669"/>
    <property type="project" value="TreeGrafter"/>
</dbReference>
<gene>
    <name evidence="9" type="ORF">A1Q1_04410</name>
</gene>
<dbReference type="InterPro" id="IPR007259">
    <property type="entry name" value="GCP"/>
</dbReference>
<dbReference type="Proteomes" id="UP000002748">
    <property type="component" value="Unassembled WGS sequence"/>
</dbReference>
<dbReference type="RefSeq" id="XP_014178251.1">
    <property type="nucleotide sequence ID" value="XM_014322776.1"/>
</dbReference>
<dbReference type="InterPro" id="IPR042241">
    <property type="entry name" value="GCP_C_sf"/>
</dbReference>
<evidence type="ECO:0000256" key="1">
    <source>
        <dbReference type="ARBA" id="ARBA00010337"/>
    </source>
</evidence>
<evidence type="ECO:0000256" key="3">
    <source>
        <dbReference type="ARBA" id="ARBA00022701"/>
    </source>
</evidence>
<dbReference type="Pfam" id="PF17681">
    <property type="entry name" value="GCP_N_terminal"/>
    <property type="match status" value="1"/>
</dbReference>
<dbReference type="GO" id="GO:0051321">
    <property type="term" value="P:meiotic cell cycle"/>
    <property type="evidence" value="ECO:0007669"/>
    <property type="project" value="TreeGrafter"/>
</dbReference>